<dbReference type="InterPro" id="IPR043129">
    <property type="entry name" value="ATPase_NBD"/>
</dbReference>
<gene>
    <name evidence="2" type="ORF">GCM10011571_32870</name>
</gene>
<organism evidence="2 3">
    <name type="scientific">Marinithermofilum abyssi</name>
    <dbReference type="NCBI Taxonomy" id="1571185"/>
    <lineage>
        <taxon>Bacteria</taxon>
        <taxon>Bacillati</taxon>
        <taxon>Bacillota</taxon>
        <taxon>Bacilli</taxon>
        <taxon>Bacillales</taxon>
        <taxon>Thermoactinomycetaceae</taxon>
        <taxon>Marinithermofilum</taxon>
    </lineage>
</organism>
<dbReference type="EMBL" id="BMHQ01000016">
    <property type="protein sequence ID" value="GGE28186.1"/>
    <property type="molecule type" value="Genomic_DNA"/>
</dbReference>
<dbReference type="Gene3D" id="3.30.420.40">
    <property type="match status" value="1"/>
</dbReference>
<evidence type="ECO:0000313" key="3">
    <source>
        <dbReference type="Proteomes" id="UP000625210"/>
    </source>
</evidence>
<dbReference type="RefSeq" id="WP_188648973.1">
    <property type="nucleotide sequence ID" value="NZ_BMHQ01000016.1"/>
</dbReference>
<comment type="caution">
    <text evidence="2">The sequence shown here is derived from an EMBL/GenBank/DDBJ whole genome shotgun (WGS) entry which is preliminary data.</text>
</comment>
<dbReference type="InterPro" id="IPR040607">
    <property type="entry name" value="ALP_N"/>
</dbReference>
<reference evidence="2" key="1">
    <citation type="journal article" date="2014" name="Int. J. Syst. Evol. Microbiol.">
        <title>Complete genome sequence of Corynebacterium casei LMG S-19264T (=DSM 44701T), isolated from a smear-ripened cheese.</title>
        <authorList>
            <consortium name="US DOE Joint Genome Institute (JGI-PGF)"/>
            <person name="Walter F."/>
            <person name="Albersmeier A."/>
            <person name="Kalinowski J."/>
            <person name="Ruckert C."/>
        </authorList>
    </citation>
    <scope>NUCLEOTIDE SEQUENCE</scope>
    <source>
        <strain evidence="2">CGMCC 1.15179</strain>
    </source>
</reference>
<dbReference type="SUPFAM" id="SSF53067">
    <property type="entry name" value="Actin-like ATPase domain"/>
    <property type="match status" value="1"/>
</dbReference>
<evidence type="ECO:0000313" key="2">
    <source>
        <dbReference type="EMBL" id="GGE28186.1"/>
    </source>
</evidence>
<dbReference type="Pfam" id="PF17989">
    <property type="entry name" value="ALP_N"/>
    <property type="match status" value="1"/>
</dbReference>
<evidence type="ECO:0000259" key="1">
    <source>
        <dbReference type="Pfam" id="PF17989"/>
    </source>
</evidence>
<sequence length="345" mass="39541">METTSNQQNGLQTIITKKKGVPWQEYLIQGPWLNNWKRRMLSFDQGRKGFKAIDDKGRLIYMPSYAFKTKQRPSMISDRDIVIQFEGEEGYWIVGEKAKQENKHSRVNFDGKASEATRALTLGMITRFGYQNRSFPYVFGLPYDEYADEAKTSQRALTELLQRDHAFKLHTKDGTQEFNLTLDKPIFTFEGGGAFFAYRKLKLYPDHVRYVYLIEIGARTVNLIAVEIINGIPSLIDTQSDTMSDGFDTLGEQDPDAFAYNIYQLCNQRNWHFSHLNSDREQAVAMVAGGGSYGMYEPLKKYFPRLILPNDLDPLFANVVGFMEIGQAQVRARGKKKKKASNQEG</sequence>
<dbReference type="AlphaFoldDB" id="A0A8J2YF76"/>
<dbReference type="CDD" id="cd10227">
    <property type="entry name" value="ASKHA_NBD_ParM-like"/>
    <property type="match status" value="1"/>
</dbReference>
<dbReference type="Proteomes" id="UP000625210">
    <property type="component" value="Unassembled WGS sequence"/>
</dbReference>
<accession>A0A8J2YF76</accession>
<name>A0A8J2YF76_9BACL</name>
<proteinExistence type="predicted"/>
<feature type="domain" description="Actin-like protein N-terminal" evidence="1">
    <location>
        <begin position="43"/>
        <end position="180"/>
    </location>
</feature>
<keyword evidence="3" id="KW-1185">Reference proteome</keyword>
<reference evidence="2" key="2">
    <citation type="submission" date="2020-09" db="EMBL/GenBank/DDBJ databases">
        <authorList>
            <person name="Sun Q."/>
            <person name="Zhou Y."/>
        </authorList>
    </citation>
    <scope>NUCLEOTIDE SEQUENCE</scope>
    <source>
        <strain evidence="2">CGMCC 1.15179</strain>
    </source>
</reference>
<protein>
    <recommendedName>
        <fullName evidence="1">Actin-like protein N-terminal domain-containing protein</fullName>
    </recommendedName>
</protein>